<dbReference type="InterPro" id="IPR003497">
    <property type="entry name" value="BRO_N_domain"/>
</dbReference>
<comment type="caution">
    <text evidence="2">The sequence shown here is derived from an EMBL/GenBank/DDBJ whole genome shotgun (WGS) entry which is preliminary data.</text>
</comment>
<keyword evidence="3" id="KW-1185">Reference proteome</keyword>
<evidence type="ECO:0000259" key="1">
    <source>
        <dbReference type="PROSITE" id="PS51750"/>
    </source>
</evidence>
<feature type="domain" description="Bro-N" evidence="1">
    <location>
        <begin position="7"/>
        <end position="110"/>
    </location>
</feature>
<protein>
    <recommendedName>
        <fullName evidence="1">Bro-N domain-containing protein</fullName>
    </recommendedName>
</protein>
<proteinExistence type="predicted"/>
<dbReference type="EMBL" id="BPMK01000007">
    <property type="protein sequence ID" value="GIZ51739.1"/>
    <property type="molecule type" value="Genomic_DNA"/>
</dbReference>
<dbReference type="Proteomes" id="UP000887222">
    <property type="component" value="Unassembled WGS sequence"/>
</dbReference>
<dbReference type="PANTHER" id="PTHR36180">
    <property type="entry name" value="DNA-BINDING PROTEIN-RELATED-RELATED"/>
    <property type="match status" value="1"/>
</dbReference>
<sequence>MTYPTSSMTIDSVRTAQFKGTPVRIITADNALWFVASDIFRCLSVQNTTTAVQNLREDETRLVSILGSRPLNALSEHGLRKRLTRSRKMEAQALLDWTQREVIRECERAEEQPEPDAVQRLAARVTQLERQLSVLV</sequence>
<organism evidence="2 3">
    <name type="scientific">Noviherbaspirillum aridicola</name>
    <dbReference type="NCBI Taxonomy" id="2849687"/>
    <lineage>
        <taxon>Bacteria</taxon>
        <taxon>Pseudomonadati</taxon>
        <taxon>Pseudomonadota</taxon>
        <taxon>Betaproteobacteria</taxon>
        <taxon>Burkholderiales</taxon>
        <taxon>Oxalobacteraceae</taxon>
        <taxon>Noviherbaspirillum</taxon>
    </lineage>
</organism>
<gene>
    <name evidence="2" type="ORF">NCCP691_17530</name>
</gene>
<dbReference type="PANTHER" id="PTHR36180:SF2">
    <property type="entry name" value="BRO FAMILY PROTEIN"/>
    <property type="match status" value="1"/>
</dbReference>
<evidence type="ECO:0000313" key="2">
    <source>
        <dbReference type="EMBL" id="GIZ51739.1"/>
    </source>
</evidence>
<accession>A0ABQ4Q4S5</accession>
<evidence type="ECO:0000313" key="3">
    <source>
        <dbReference type="Proteomes" id="UP000887222"/>
    </source>
</evidence>
<reference evidence="2 3" key="1">
    <citation type="journal article" date="2022" name="Int. J. Syst. Evol. Microbiol.">
        <title>Noviherbaspirillum aridicola sp. nov., isolated from an arid soil in Pakistan.</title>
        <authorList>
            <person name="Khan I.U."/>
            <person name="Saqib M."/>
            <person name="Amin A."/>
            <person name="Hussain F."/>
            <person name="Li L."/>
            <person name="Liu Y.H."/>
            <person name="Fang B.Z."/>
            <person name="Ahmed I."/>
            <person name="Li W.J."/>
        </authorList>
    </citation>
    <scope>NUCLEOTIDE SEQUENCE [LARGE SCALE GENOMIC DNA]</scope>
    <source>
        <strain evidence="2 3">NCCP-691</strain>
    </source>
</reference>
<name>A0ABQ4Q4S5_9BURK</name>
<dbReference type="RefSeq" id="WP_220807908.1">
    <property type="nucleotide sequence ID" value="NZ_BPMK01000007.1"/>
</dbReference>
<dbReference type="SMART" id="SM01040">
    <property type="entry name" value="Bro-N"/>
    <property type="match status" value="1"/>
</dbReference>
<dbReference type="Pfam" id="PF02498">
    <property type="entry name" value="Bro-N"/>
    <property type="match status" value="1"/>
</dbReference>
<dbReference type="PROSITE" id="PS51750">
    <property type="entry name" value="BRO_N"/>
    <property type="match status" value="1"/>
</dbReference>